<dbReference type="AlphaFoldDB" id="Q1PV86"/>
<reference evidence="3" key="2">
    <citation type="submission" date="2006-01" db="EMBL/GenBank/DDBJ databases">
        <authorList>
            <person name="Genoscope"/>
        </authorList>
    </citation>
    <scope>NUCLEOTIDE SEQUENCE</scope>
</reference>
<protein>
    <recommendedName>
        <fullName evidence="4">Carboxypeptidase regulatory-like domain-containing protein</fullName>
    </recommendedName>
</protein>
<accession>Q1PV86</accession>
<feature type="compositionally biased region" description="Acidic residues" evidence="1">
    <location>
        <begin position="104"/>
        <end position="125"/>
    </location>
</feature>
<keyword evidence="2" id="KW-1133">Transmembrane helix</keyword>
<dbReference type="Gene3D" id="2.60.40.10">
    <property type="entry name" value="Immunoglobulins"/>
    <property type="match status" value="1"/>
</dbReference>
<gene>
    <name evidence="3" type="ORF">kustc0398</name>
</gene>
<feature type="region of interest" description="Disordered" evidence="1">
    <location>
        <begin position="99"/>
        <end position="135"/>
    </location>
</feature>
<sequence length="427" mass="47037">MQILSELYGILVALAIEGRSFLRANGKQKVLFQDIYLVSTFLREDRFMNSSMNKKFLKSIYCILAIIVFQIYVISMSFAGVLNKNTGVYLLQKGNDADHKINNDGDEDEDGEEEDDDDDDGEDEDSHNAGRNCLTSGCHTGGREHTFSIGGTIYDDAEGSNARKSAKIKITDANGQKVRLRSDQLGNFYSEKDLTAPFTISVSYRGRTVSMPTGAENGGCNADGCHTTEAEGRVFINTNDLDLAGMVTSNDNGGNSSEISYESSVKSILDAKCISCHKEGGSESSIPLTTYAEVTDPRLVTPGSEDSLLLRKLDKNSSEGTMWPNLNSNSEYNTIKDWIVEYNAREYLSDTIDVAGEPVAGAKVRLSKNGKIKYQTKTDEGGEFILEKVKAGAYSMKVYKKGYDAYNQSYQMNQTDVTPLEITLKKK</sequence>
<dbReference type="InterPro" id="IPR013783">
    <property type="entry name" value="Ig-like_fold"/>
</dbReference>
<feature type="transmembrane region" description="Helical" evidence="2">
    <location>
        <begin position="60"/>
        <end position="82"/>
    </location>
</feature>
<dbReference type="SUPFAM" id="SSF49478">
    <property type="entry name" value="Cna protein B-type domain"/>
    <property type="match status" value="1"/>
</dbReference>
<keyword evidence="2" id="KW-0472">Membrane</keyword>
<dbReference type="Pfam" id="PF13620">
    <property type="entry name" value="CarboxypepD_reg"/>
    <property type="match status" value="1"/>
</dbReference>
<reference evidence="3" key="1">
    <citation type="journal article" date="2006" name="Nature">
        <title>Deciphering the evolution and metabolism of an anammox bacterium from a community genome.</title>
        <authorList>
            <person name="Strous M."/>
            <person name="Pelletier E."/>
            <person name="Mangenot S."/>
            <person name="Rattei T."/>
            <person name="Lehner A."/>
            <person name="Taylor M.W."/>
            <person name="Horn M."/>
            <person name="Daims H."/>
            <person name="Bartol-Mavel D."/>
            <person name="Wincker P."/>
            <person name="Barbe V."/>
            <person name="Fonknechten N."/>
            <person name="Vallenet D."/>
            <person name="Segurens B."/>
            <person name="Schenowitz-Truong C."/>
            <person name="Medigue C."/>
            <person name="Collingro A."/>
            <person name="Snel B."/>
            <person name="Dutilh B.E."/>
            <person name="OpDenCamp H.J.M."/>
            <person name="vanDerDrift C."/>
            <person name="Cirpus I."/>
            <person name="vanDePas-Schoonen K.T."/>
            <person name="Harhangi H.R."/>
            <person name="vanNiftrik L."/>
            <person name="Schmid M."/>
            <person name="Keltjens J."/>
            <person name="vanDeVossenberg J."/>
            <person name="Kartal B."/>
            <person name="Meier H."/>
            <person name="Frishman D."/>
            <person name="Huynen M.A."/>
            <person name="Mewes H."/>
            <person name="Weissenbach J."/>
            <person name="Jetten M.S.M."/>
            <person name="Wagner M."/>
            <person name="LePaslier D."/>
        </authorList>
    </citation>
    <scope>NUCLEOTIDE SEQUENCE</scope>
</reference>
<dbReference type="EMBL" id="CT573073">
    <property type="protein sequence ID" value="CAJ71143.1"/>
    <property type="molecule type" value="Genomic_DNA"/>
</dbReference>
<keyword evidence="2" id="KW-0812">Transmembrane</keyword>
<proteinExistence type="predicted"/>
<evidence type="ECO:0000313" key="3">
    <source>
        <dbReference type="EMBL" id="CAJ71143.1"/>
    </source>
</evidence>
<name>Q1PV86_KUEST</name>
<evidence type="ECO:0000256" key="2">
    <source>
        <dbReference type="SAM" id="Phobius"/>
    </source>
</evidence>
<organism evidence="3">
    <name type="scientific">Kuenenia stuttgartiensis</name>
    <dbReference type="NCBI Taxonomy" id="174633"/>
    <lineage>
        <taxon>Bacteria</taxon>
        <taxon>Pseudomonadati</taxon>
        <taxon>Planctomycetota</taxon>
        <taxon>Candidatus Brocadiia</taxon>
        <taxon>Candidatus Brocadiales</taxon>
        <taxon>Candidatus Brocadiaceae</taxon>
        <taxon>Candidatus Kuenenia</taxon>
    </lineage>
</organism>
<evidence type="ECO:0000256" key="1">
    <source>
        <dbReference type="SAM" id="MobiDB-lite"/>
    </source>
</evidence>
<evidence type="ECO:0008006" key="4">
    <source>
        <dbReference type="Google" id="ProtNLM"/>
    </source>
</evidence>